<evidence type="ECO:0000313" key="3">
    <source>
        <dbReference type="EMBL" id="MBP2024218.1"/>
    </source>
</evidence>
<keyword evidence="3" id="KW-0645">Protease</keyword>
<feature type="transmembrane region" description="Helical" evidence="1">
    <location>
        <begin position="84"/>
        <end position="105"/>
    </location>
</feature>
<feature type="transmembrane region" description="Helical" evidence="1">
    <location>
        <begin position="226"/>
        <end position="245"/>
    </location>
</feature>
<dbReference type="InterPro" id="IPR003675">
    <property type="entry name" value="Rce1/LyrA-like_dom"/>
</dbReference>
<feature type="transmembrane region" description="Helical" evidence="1">
    <location>
        <begin position="201"/>
        <end position="220"/>
    </location>
</feature>
<protein>
    <submittedName>
        <fullName evidence="3">Membrane protease YdiL (CAAX protease family)</fullName>
    </submittedName>
</protein>
<keyword evidence="4" id="KW-1185">Reference proteome</keyword>
<dbReference type="RefSeq" id="WP_209650000.1">
    <property type="nucleotide sequence ID" value="NZ_JAGGLL010000054.1"/>
</dbReference>
<evidence type="ECO:0000256" key="1">
    <source>
        <dbReference type="SAM" id="Phobius"/>
    </source>
</evidence>
<dbReference type="PANTHER" id="PTHR35797:SF1">
    <property type="entry name" value="PROTEASE"/>
    <property type="match status" value="1"/>
</dbReference>
<feature type="transmembrane region" description="Helical" evidence="1">
    <location>
        <begin position="177"/>
        <end position="196"/>
    </location>
</feature>
<evidence type="ECO:0000259" key="2">
    <source>
        <dbReference type="Pfam" id="PF02517"/>
    </source>
</evidence>
<evidence type="ECO:0000313" key="4">
    <source>
        <dbReference type="Proteomes" id="UP001519308"/>
    </source>
</evidence>
<dbReference type="PANTHER" id="PTHR35797">
    <property type="entry name" value="PROTEASE-RELATED"/>
    <property type="match status" value="1"/>
</dbReference>
<keyword evidence="1" id="KW-1133">Transmembrane helix</keyword>
<proteinExistence type="predicted"/>
<keyword evidence="3" id="KW-0378">Hydrolase</keyword>
<dbReference type="InterPro" id="IPR042150">
    <property type="entry name" value="MmRce1-like"/>
</dbReference>
<accession>A0ABS4K8Y7</accession>
<keyword evidence="1" id="KW-0472">Membrane</keyword>
<organism evidence="3 4">
    <name type="scientific">Clostridium punense</name>
    <dbReference type="NCBI Taxonomy" id="1054297"/>
    <lineage>
        <taxon>Bacteria</taxon>
        <taxon>Bacillati</taxon>
        <taxon>Bacillota</taxon>
        <taxon>Clostridia</taxon>
        <taxon>Eubacteriales</taxon>
        <taxon>Clostridiaceae</taxon>
        <taxon>Clostridium</taxon>
    </lineage>
</organism>
<feature type="transmembrane region" description="Helical" evidence="1">
    <location>
        <begin position="7"/>
        <end position="27"/>
    </location>
</feature>
<gene>
    <name evidence="3" type="ORF">J2Z44_004073</name>
</gene>
<feature type="domain" description="CAAX prenyl protease 2/Lysostaphin resistance protein A-like" evidence="2">
    <location>
        <begin position="116"/>
        <end position="214"/>
    </location>
</feature>
<feature type="transmembrane region" description="Helical" evidence="1">
    <location>
        <begin position="39"/>
        <end position="59"/>
    </location>
</feature>
<reference evidence="3 4" key="1">
    <citation type="submission" date="2021-03" db="EMBL/GenBank/DDBJ databases">
        <title>Genomic Encyclopedia of Type Strains, Phase IV (KMG-IV): sequencing the most valuable type-strain genomes for metagenomic binning, comparative biology and taxonomic classification.</title>
        <authorList>
            <person name="Goeker M."/>
        </authorList>
    </citation>
    <scope>NUCLEOTIDE SEQUENCE [LARGE SCALE GENOMIC DNA]</scope>
    <source>
        <strain evidence="3 4">DSM 28650</strain>
    </source>
</reference>
<comment type="caution">
    <text evidence="3">The sequence shown here is derived from an EMBL/GenBank/DDBJ whole genome shotgun (WGS) entry which is preliminary data.</text>
</comment>
<dbReference type="EMBL" id="JAGGLL010000054">
    <property type="protein sequence ID" value="MBP2024218.1"/>
    <property type="molecule type" value="Genomic_DNA"/>
</dbReference>
<keyword evidence="1" id="KW-0812">Transmembrane</keyword>
<feature type="transmembrane region" description="Helical" evidence="1">
    <location>
        <begin position="111"/>
        <end position="132"/>
    </location>
</feature>
<sequence>MDKRITINYLIGTFLMTFIMWGTIIIANQFGYLQYGTPIAMILYVIGGNAPPIVAYAVLRKGNKIKTIKHFAKEAFSIKEKPRFYLVLIVFISLYFGVPAVTQGIVHGAEFYVGLLCIPLMILFGGLEELGWRYILQTSLEKQLPFGMATSLTACIWAVWHLPLFFIKGTVQSSGSFGLFFIMVFGMSFALATILYISKSIWLCILFHSMINALSSTWIIQDIIEVKLYTTISMILLATLIIRYYKKKKDKDIHIKLIASKTVE</sequence>
<name>A0ABS4K8Y7_9CLOT</name>
<dbReference type="Pfam" id="PF02517">
    <property type="entry name" value="Rce1-like"/>
    <property type="match status" value="1"/>
</dbReference>
<dbReference type="GO" id="GO:0008233">
    <property type="term" value="F:peptidase activity"/>
    <property type="evidence" value="ECO:0007669"/>
    <property type="project" value="UniProtKB-KW"/>
</dbReference>
<feature type="transmembrane region" description="Helical" evidence="1">
    <location>
        <begin position="144"/>
        <end position="165"/>
    </location>
</feature>
<dbReference type="Proteomes" id="UP001519308">
    <property type="component" value="Unassembled WGS sequence"/>
</dbReference>
<dbReference type="GO" id="GO:0006508">
    <property type="term" value="P:proteolysis"/>
    <property type="evidence" value="ECO:0007669"/>
    <property type="project" value="UniProtKB-KW"/>
</dbReference>